<evidence type="ECO:0000256" key="2">
    <source>
        <dbReference type="ARBA" id="ARBA00005417"/>
    </source>
</evidence>
<dbReference type="CDD" id="cd03214">
    <property type="entry name" value="ABC_Iron-Siderophores_B12_Hemin"/>
    <property type="match status" value="1"/>
</dbReference>
<keyword evidence="8" id="KW-0408">Iron</keyword>
<evidence type="ECO:0000256" key="6">
    <source>
        <dbReference type="ARBA" id="ARBA00022741"/>
    </source>
</evidence>
<dbReference type="FunFam" id="3.40.50.300:FF:000134">
    <property type="entry name" value="Iron-enterobactin ABC transporter ATP-binding protein"/>
    <property type="match status" value="1"/>
</dbReference>
<evidence type="ECO:0000256" key="9">
    <source>
        <dbReference type="ARBA" id="ARBA00023065"/>
    </source>
</evidence>
<evidence type="ECO:0000256" key="4">
    <source>
        <dbReference type="ARBA" id="ARBA00022475"/>
    </source>
</evidence>
<dbReference type="EMBL" id="VICH01000016">
    <property type="protein sequence ID" value="TQV65770.1"/>
    <property type="molecule type" value="Genomic_DNA"/>
</dbReference>
<keyword evidence="3" id="KW-0813">Transport</keyword>
<dbReference type="SUPFAM" id="SSF52540">
    <property type="entry name" value="P-loop containing nucleoside triphosphate hydrolases"/>
    <property type="match status" value="1"/>
</dbReference>
<comment type="subcellular location">
    <subcellularLocation>
        <location evidence="1">Cell membrane</location>
        <topology evidence="1">Peripheral membrane protein</topology>
    </subcellularLocation>
</comment>
<dbReference type="OrthoDB" id="9805601at2"/>
<name>A0A545SLA7_9RHOB</name>
<evidence type="ECO:0000256" key="5">
    <source>
        <dbReference type="ARBA" id="ARBA00022496"/>
    </source>
</evidence>
<reference evidence="12 13" key="1">
    <citation type="submission" date="2019-06" db="EMBL/GenBank/DDBJ databases">
        <title>A novel species of marine bacteria.</title>
        <authorList>
            <person name="Wang Y."/>
        </authorList>
    </citation>
    <scope>NUCLEOTIDE SEQUENCE [LARGE SCALE GENOMIC DNA]</scope>
    <source>
        <strain evidence="12 13">MA1-10</strain>
    </source>
</reference>
<keyword evidence="9" id="KW-0406">Ion transport</keyword>
<accession>A0A545SLA7</accession>
<feature type="domain" description="ABC transporter" evidence="11">
    <location>
        <begin position="2"/>
        <end position="235"/>
    </location>
</feature>
<sequence>MIEARNISVRYGDTAILHDISLTISAHEITTLIGANGCGKSTLLKALSGLHPVKTGEVLLSGHPLSDWSRKEIARQIAVLSQSPQAPEGLSVAQLVEHGQFSQKSLFSRGNLADVHWALEQTGMEDHADRPFDDLSGGEKQRVWISLALIQKPQMLLLDEPTSYLDLGHQIDLLNLLIRLQKDQGIGILMVLHDINQASFYADRLIALKDGHVYADAAPHDVISSELVKSLLNADVTVMQDQSGNHPYCVPFGRI</sequence>
<dbReference type="Pfam" id="PF00005">
    <property type="entry name" value="ABC_tran"/>
    <property type="match status" value="1"/>
</dbReference>
<dbReference type="GO" id="GO:0005524">
    <property type="term" value="F:ATP binding"/>
    <property type="evidence" value="ECO:0007669"/>
    <property type="project" value="UniProtKB-KW"/>
</dbReference>
<gene>
    <name evidence="12" type="ORF">FIL88_15840</name>
</gene>
<dbReference type="PROSITE" id="PS00211">
    <property type="entry name" value="ABC_TRANSPORTER_1"/>
    <property type="match status" value="1"/>
</dbReference>
<keyword evidence="7 12" id="KW-0067">ATP-binding</keyword>
<proteinExistence type="inferred from homology"/>
<dbReference type="GO" id="GO:0005886">
    <property type="term" value="C:plasma membrane"/>
    <property type="evidence" value="ECO:0007669"/>
    <property type="project" value="UniProtKB-SubCell"/>
</dbReference>
<dbReference type="PROSITE" id="PS50893">
    <property type="entry name" value="ABC_TRANSPORTER_2"/>
    <property type="match status" value="1"/>
</dbReference>
<keyword evidence="4" id="KW-1003">Cell membrane</keyword>
<dbReference type="InterPro" id="IPR051535">
    <property type="entry name" value="Siderophore_ABC-ATPase"/>
</dbReference>
<evidence type="ECO:0000313" key="12">
    <source>
        <dbReference type="EMBL" id="TQV65770.1"/>
    </source>
</evidence>
<keyword evidence="10" id="KW-0472">Membrane</keyword>
<evidence type="ECO:0000256" key="10">
    <source>
        <dbReference type="ARBA" id="ARBA00023136"/>
    </source>
</evidence>
<evidence type="ECO:0000259" key="11">
    <source>
        <dbReference type="PROSITE" id="PS50893"/>
    </source>
</evidence>
<dbReference type="PANTHER" id="PTHR42771:SF2">
    <property type="entry name" value="IRON(3+)-HYDROXAMATE IMPORT ATP-BINDING PROTEIN FHUC"/>
    <property type="match status" value="1"/>
</dbReference>
<dbReference type="RefSeq" id="WP_142854851.1">
    <property type="nucleotide sequence ID" value="NZ_FXWW01000010.1"/>
</dbReference>
<dbReference type="AlphaFoldDB" id="A0A545SLA7"/>
<evidence type="ECO:0000313" key="13">
    <source>
        <dbReference type="Proteomes" id="UP000315816"/>
    </source>
</evidence>
<keyword evidence="6" id="KW-0547">Nucleotide-binding</keyword>
<dbReference type="InterPro" id="IPR017871">
    <property type="entry name" value="ABC_transporter-like_CS"/>
</dbReference>
<evidence type="ECO:0000256" key="7">
    <source>
        <dbReference type="ARBA" id="ARBA00022840"/>
    </source>
</evidence>
<comment type="caution">
    <text evidence="12">The sequence shown here is derived from an EMBL/GenBank/DDBJ whole genome shotgun (WGS) entry which is preliminary data.</text>
</comment>
<organism evidence="12 13">
    <name type="scientific">Aliiroseovarius halocynthiae</name>
    <dbReference type="NCBI Taxonomy" id="985055"/>
    <lineage>
        <taxon>Bacteria</taxon>
        <taxon>Pseudomonadati</taxon>
        <taxon>Pseudomonadota</taxon>
        <taxon>Alphaproteobacteria</taxon>
        <taxon>Rhodobacterales</taxon>
        <taxon>Paracoccaceae</taxon>
        <taxon>Aliiroseovarius</taxon>
    </lineage>
</organism>
<evidence type="ECO:0000256" key="1">
    <source>
        <dbReference type="ARBA" id="ARBA00004202"/>
    </source>
</evidence>
<dbReference type="SMART" id="SM00382">
    <property type="entry name" value="AAA"/>
    <property type="match status" value="1"/>
</dbReference>
<protein>
    <submittedName>
        <fullName evidence="12">ABC transporter ATP-binding protein</fullName>
    </submittedName>
</protein>
<dbReference type="InterPro" id="IPR027417">
    <property type="entry name" value="P-loop_NTPase"/>
</dbReference>
<evidence type="ECO:0000256" key="3">
    <source>
        <dbReference type="ARBA" id="ARBA00022448"/>
    </source>
</evidence>
<keyword evidence="13" id="KW-1185">Reference proteome</keyword>
<dbReference type="Gene3D" id="3.40.50.300">
    <property type="entry name" value="P-loop containing nucleotide triphosphate hydrolases"/>
    <property type="match status" value="1"/>
</dbReference>
<comment type="similarity">
    <text evidence="2">Belongs to the ABC transporter superfamily.</text>
</comment>
<dbReference type="InterPro" id="IPR003593">
    <property type="entry name" value="AAA+_ATPase"/>
</dbReference>
<evidence type="ECO:0000256" key="8">
    <source>
        <dbReference type="ARBA" id="ARBA00023004"/>
    </source>
</evidence>
<dbReference type="PANTHER" id="PTHR42771">
    <property type="entry name" value="IRON(3+)-HYDROXAMATE IMPORT ATP-BINDING PROTEIN FHUC"/>
    <property type="match status" value="1"/>
</dbReference>
<dbReference type="GO" id="GO:0016887">
    <property type="term" value="F:ATP hydrolysis activity"/>
    <property type="evidence" value="ECO:0007669"/>
    <property type="project" value="InterPro"/>
</dbReference>
<dbReference type="InterPro" id="IPR003439">
    <property type="entry name" value="ABC_transporter-like_ATP-bd"/>
</dbReference>
<keyword evidence="5" id="KW-0410">Iron transport</keyword>
<dbReference type="Proteomes" id="UP000315816">
    <property type="component" value="Unassembled WGS sequence"/>
</dbReference>
<dbReference type="GO" id="GO:0006826">
    <property type="term" value="P:iron ion transport"/>
    <property type="evidence" value="ECO:0007669"/>
    <property type="project" value="UniProtKB-KW"/>
</dbReference>